<dbReference type="InterPro" id="IPR000571">
    <property type="entry name" value="Znf_CCCH"/>
</dbReference>
<name>A0A177THY3_9BASI</name>
<sequence>MRIPDSSRPNKPPCRYFNTPRGCNKGDNCPFAHVHSQPGSAQSSQVSPPPQTRFTERATSQPLSEGQIKTFHDATSDDLVPLHIAPNDVQDKLYPFLKQNFSFNHPKVVNNFARMLAASGSGDDRWTFTERSAFLSRLSDPNKAGLDRIKEILLMPIATRSAFSRDLLFQNGMVLILMFLTSSTVVKTAVASSANLLYGIIDSYLEAILSASREGVRLLIESRGHHLKGSDTTSMVQIFKPLVLLINEYLNRFPAAALSRFDSLSMFLSELASSLDQWAQLFLDGSFQDQISCVGAARERWVNFIKKSLLEKIIKIQNTLEFAHSSATIRPLQTGPSSTARTVSVGEGQLQMLINDFDPPGLLRALGPRHDNDSVLIRDIVVHPTSQEIASTQAPYLPFNFIGAPHHLRSGSPEQLLDIHFRLLREELVEPLRSSMMALSQEIRSCGKGSTLQQLLNKGGGRFKAGNDCADLQVWGTGRLRFSDITCSDRHGILVTVGFEKQQSQKAWDFQLERLLNPGALVAVVQRVGEGEEVEVYLGLVRSHPAEIKDAVRSQMPAVKIEFFDKRAIHLAISPTSSTTLQLLVEVRGVLYESVAPFLRNLQETAPGQLSFAELLTLPSSMLTSPVMVQPPHYAQSPAFSYNLSGLLREDSPRSSEGLYMTIDEDGRDSARAALKEHGIVDSTQADAVVDALSREVAIIQGPPGTGKSYVGVALINALLKSNVSPILIVCMTNHALDSVLSKILEQDLTKKIVRLGSRSKDERVASYSLEALVAVRPKADDRDAKREWHMFKTAQKDLMADVSRIKTGCFDATQILDMAETINPIHADRMKEPPTDLWPAISDWVTWSSGKEQGKHATTSSQPDKIDIFEFWRQGVDLDLRHRQRSAPQEPKEKSQQSKGKEKETVTVQNRYEVLAEASDSESDEEELWPCDVEDDDDDDDDPFEPLELETNGSTEYTTDSVVADNSDEESSQSNLALSWPEVKHRGSLELLQEDADVWTFSMEDRALLVDQWSTECRQGALSRVNDGYDKVQSTRKGVQEQRNKERLSILKTSHIIGATTNGAAKAADLLKSLKPKVLLVEEAGQVLEAHILATLNASVEHLILIGDHYQLRPQVTNFGLSMENKRGRGHLHRLDMSMMERLAEESKVPVSRIITQRRMRPEICDLVRPVQELEDHESVQGRGNIKGVAKNYFFLDHNHPESAQETSRTNDFEADMAFDLVCHLLNQGYAPNDICIIVAYLSQIPKIKERLRKHQISIIVPEKDAAALADAEEGEHGADFHSEGVVVTQSVGTAVRVATVDNFQGEEAKIIILSLVRNRGVDSDEQLANSRFLRKSGIGFLKSQNRSYVALSRARDGLFVFGNAGLLHDHSPFWAAVLDRMEAQGAIVQGIPIICSHHPEKGVTEVSEAGKLRLLSPNGGCEEVCGDVRRCGHICSAKCHPADSEHTLLPCLDDCARLLDCGHPCKKRCGEKCGPCDFIVPVVSLECGHSAFAVPCAQVQNGEVWCSELVVKTLKDCGHQITAACSTDENLLVCTETCGETLPCCGRRCLSTCKQCTSLSKQNDAPEQDEQDSEQEESVGKPPRLVHRTQHSQHVCAKKRHCGHKCKELCKAEHQCKEECSEQCGQRLCGHLTCSRSCGDPCQVCLAECEWSCKHGIGQCANPCGVPCERLPCDEPCDAVLKCGHPCPSICGEPCELQTCATCAPAEKRTDVVDFVMGSTLAEVDASSRELDARTITLACGHVFTVETLDGHFEMPEFYTKSADGKWQRNSSLPDDFFAARSCPICRSPASAMRYGRPKKRAYLDEQEKKHIEAANKTCKFLAERTAQLSVNGLALVFSSHRSKKKMQGTKQHNLSHKGQKKFLMELASDSMPTPASKFANLLHYGFSQTSAVAWTESIEPVLSIIRVAERMLNQKNPHVQAWQAAIAQAHQRFVATLDPHDIRRDQKALQFARASVSFPEPQAESKYRLLSMFIILDARMVMAKLASIIGDDLQPKQKEEWAQFAEFLLSTGSQDAEKALLLAEATLHGKEALRAQAYGVRFRTEVFINKLGRSRAMVEKKLERSRAQVKKSEADVEKAAKLKGEVAKLEGKAIELEEKAISELERLREDWRQALSSAILDAAFREQLDDFVSRRLADVEHFVKQRQSRKAELKMIVETLVKENRDFVYGGHFYRCPNGHAFTIGDCGGAMQLSRCPECGAAIGGTSHTLAAGNSRDDEMEEIARDVGARPSPWPWGRAR</sequence>
<evidence type="ECO:0000256" key="7">
    <source>
        <dbReference type="SAM" id="Coils"/>
    </source>
</evidence>
<dbReference type="InterPro" id="IPR027417">
    <property type="entry name" value="P-loop_NTPase"/>
</dbReference>
<feature type="compositionally biased region" description="Polar residues" evidence="8">
    <location>
        <begin position="952"/>
        <end position="962"/>
    </location>
</feature>
<feature type="region of interest" description="Disordered" evidence="8">
    <location>
        <begin position="27"/>
        <end position="65"/>
    </location>
</feature>
<dbReference type="InterPro" id="IPR047187">
    <property type="entry name" value="SF1_C_Upf1"/>
</dbReference>
<dbReference type="EMBL" id="LWDF02000250">
    <property type="protein sequence ID" value="KAE8251364.1"/>
    <property type="molecule type" value="Genomic_DNA"/>
</dbReference>
<feature type="region of interest" description="Disordered" evidence="8">
    <location>
        <begin position="884"/>
        <end position="977"/>
    </location>
</feature>
<dbReference type="PANTHER" id="PTHR10887">
    <property type="entry name" value="DNA2/NAM7 HELICASE FAMILY"/>
    <property type="match status" value="1"/>
</dbReference>
<organism evidence="9 10">
    <name type="scientific">Tilletia indica</name>
    <dbReference type="NCBI Taxonomy" id="43049"/>
    <lineage>
        <taxon>Eukaryota</taxon>
        <taxon>Fungi</taxon>
        <taxon>Dikarya</taxon>
        <taxon>Basidiomycota</taxon>
        <taxon>Ustilaginomycotina</taxon>
        <taxon>Exobasidiomycetes</taxon>
        <taxon>Tilletiales</taxon>
        <taxon>Tilletiaceae</taxon>
        <taxon>Tilletia</taxon>
    </lineage>
</organism>
<accession>A0A177THY3</accession>
<dbReference type="GO" id="GO:0004386">
    <property type="term" value="F:helicase activity"/>
    <property type="evidence" value="ECO:0007669"/>
    <property type="project" value="InterPro"/>
</dbReference>
<dbReference type="GO" id="GO:0002376">
    <property type="term" value="P:immune system process"/>
    <property type="evidence" value="ECO:0007669"/>
    <property type="project" value="UniProtKB-KW"/>
</dbReference>
<evidence type="ECO:0000256" key="1">
    <source>
        <dbReference type="ARBA" id="ARBA00004496"/>
    </source>
</evidence>
<dbReference type="GO" id="GO:0031380">
    <property type="term" value="C:nuclear RNA-directed RNA polymerase complex"/>
    <property type="evidence" value="ECO:0007669"/>
    <property type="project" value="TreeGrafter"/>
</dbReference>
<dbReference type="GO" id="GO:0031048">
    <property type="term" value="P:regulatory ncRNA-mediated heterochromatin formation"/>
    <property type="evidence" value="ECO:0007669"/>
    <property type="project" value="TreeGrafter"/>
</dbReference>
<keyword evidence="2" id="KW-0963">Cytoplasm</keyword>
<dbReference type="InterPro" id="IPR041679">
    <property type="entry name" value="DNA2/NAM7-like_C"/>
</dbReference>
<proteinExistence type="predicted"/>
<dbReference type="Gene3D" id="3.40.50.300">
    <property type="entry name" value="P-loop containing nucleotide triphosphate hydrolases"/>
    <property type="match status" value="3"/>
</dbReference>
<dbReference type="GO" id="GO:0005737">
    <property type="term" value="C:cytoplasm"/>
    <property type="evidence" value="ECO:0007669"/>
    <property type="project" value="UniProtKB-SubCell"/>
</dbReference>
<keyword evidence="3" id="KW-0479">Metal-binding</keyword>
<keyword evidence="10" id="KW-1185">Reference proteome</keyword>
<dbReference type="SUPFAM" id="SSF52540">
    <property type="entry name" value="P-loop containing nucleoside triphosphate hydrolases"/>
    <property type="match status" value="1"/>
</dbReference>
<evidence type="ECO:0000313" key="9">
    <source>
        <dbReference type="EMBL" id="KAE8251364.1"/>
    </source>
</evidence>
<evidence type="ECO:0000256" key="4">
    <source>
        <dbReference type="ARBA" id="ARBA00022771"/>
    </source>
</evidence>
<dbReference type="Pfam" id="PF13087">
    <property type="entry name" value="AAA_12"/>
    <property type="match status" value="1"/>
</dbReference>
<comment type="caution">
    <text evidence="9">The sequence shown here is derived from an EMBL/GenBank/DDBJ whole genome shotgun (WGS) entry which is preliminary data.</text>
</comment>
<dbReference type="PROSITE" id="PS50103">
    <property type="entry name" value="ZF_C3H1"/>
    <property type="match status" value="1"/>
</dbReference>
<keyword evidence="5" id="KW-0862">Zinc</keyword>
<dbReference type="CDD" id="cd06008">
    <property type="entry name" value="NF-X1-zinc-finger"/>
    <property type="match status" value="3"/>
</dbReference>
<dbReference type="Pfam" id="PF20173">
    <property type="entry name" value="ZnF_RZ-type"/>
    <property type="match status" value="1"/>
</dbReference>
<keyword evidence="7" id="KW-0175">Coiled coil</keyword>
<feature type="region of interest" description="Disordered" evidence="8">
    <location>
        <begin position="1565"/>
        <end position="1589"/>
    </location>
</feature>
<keyword evidence="4" id="KW-0863">Zinc-finger</keyword>
<dbReference type="SUPFAM" id="SSF90229">
    <property type="entry name" value="CCCH zinc finger"/>
    <property type="match status" value="1"/>
</dbReference>
<feature type="coiled-coil region" evidence="7">
    <location>
        <begin position="2058"/>
        <end position="2117"/>
    </location>
</feature>
<dbReference type="InterPro" id="IPR003593">
    <property type="entry name" value="AAA+_ATPase"/>
</dbReference>
<comment type="subcellular location">
    <subcellularLocation>
        <location evidence="1">Cytoplasm</location>
    </subcellularLocation>
</comment>
<dbReference type="CDD" id="cd18808">
    <property type="entry name" value="SF1_C_Upf1"/>
    <property type="match status" value="1"/>
</dbReference>
<dbReference type="InterPro" id="IPR041677">
    <property type="entry name" value="DNA2/NAM7_AAA_11"/>
</dbReference>
<evidence type="ECO:0000256" key="8">
    <source>
        <dbReference type="SAM" id="MobiDB-lite"/>
    </source>
</evidence>
<dbReference type="InterPro" id="IPR036855">
    <property type="entry name" value="Znf_CCCH_sf"/>
</dbReference>
<feature type="compositionally biased region" description="Acidic residues" evidence="8">
    <location>
        <begin position="1568"/>
        <end position="1579"/>
    </location>
</feature>
<feature type="compositionally biased region" description="Basic and acidic residues" evidence="8">
    <location>
        <begin position="891"/>
        <end position="906"/>
    </location>
</feature>
<dbReference type="Proteomes" id="UP000077521">
    <property type="component" value="Unassembled WGS sequence"/>
</dbReference>
<gene>
    <name evidence="9" type="ORF">A4X13_0g4024</name>
</gene>
<evidence type="ECO:0000256" key="3">
    <source>
        <dbReference type="ARBA" id="ARBA00022723"/>
    </source>
</evidence>
<reference evidence="9" key="2">
    <citation type="journal article" date="2019" name="IMA Fungus">
        <title>Genome sequencing and comparison of five Tilletia species to identify candidate genes for the detection of regulated species infecting wheat.</title>
        <authorList>
            <person name="Nguyen H.D.T."/>
            <person name="Sultana T."/>
            <person name="Kesanakurti P."/>
            <person name="Hambleton S."/>
        </authorList>
    </citation>
    <scope>NUCLEOTIDE SEQUENCE</scope>
    <source>
        <strain evidence="9">DAOMC 236416</strain>
    </source>
</reference>
<protein>
    <submittedName>
        <fullName evidence="9">Uncharacterized protein</fullName>
    </submittedName>
</protein>
<reference evidence="9" key="1">
    <citation type="submission" date="2016-04" db="EMBL/GenBank/DDBJ databases">
        <authorList>
            <person name="Nguyen H.D."/>
            <person name="Samba Siva P."/>
            <person name="Cullis J."/>
            <person name="Levesque C.A."/>
            <person name="Hambleton S."/>
        </authorList>
    </citation>
    <scope>NUCLEOTIDE SEQUENCE</scope>
    <source>
        <strain evidence="9">DAOMC 236416</strain>
    </source>
</reference>
<dbReference type="GO" id="GO:0008270">
    <property type="term" value="F:zinc ion binding"/>
    <property type="evidence" value="ECO:0007669"/>
    <property type="project" value="UniProtKB-KW"/>
</dbReference>
<evidence type="ECO:0000256" key="6">
    <source>
        <dbReference type="ARBA" id="ARBA00022859"/>
    </source>
</evidence>
<feature type="compositionally biased region" description="Low complexity" evidence="8">
    <location>
        <begin position="36"/>
        <end position="46"/>
    </location>
</feature>
<dbReference type="PROSITE" id="PS51981">
    <property type="entry name" value="ZF_RZ"/>
    <property type="match status" value="1"/>
</dbReference>
<feature type="compositionally biased region" description="Acidic residues" evidence="8">
    <location>
        <begin position="920"/>
        <end position="949"/>
    </location>
</feature>
<dbReference type="SMART" id="SM00382">
    <property type="entry name" value="AAA"/>
    <property type="match status" value="1"/>
</dbReference>
<dbReference type="Pfam" id="PF13086">
    <property type="entry name" value="AAA_11"/>
    <property type="match status" value="2"/>
</dbReference>
<dbReference type="InterPro" id="IPR045055">
    <property type="entry name" value="DNA2/NAM7-like"/>
</dbReference>
<evidence type="ECO:0000256" key="5">
    <source>
        <dbReference type="ARBA" id="ARBA00022833"/>
    </source>
</evidence>
<evidence type="ECO:0000256" key="2">
    <source>
        <dbReference type="ARBA" id="ARBA00022490"/>
    </source>
</evidence>
<dbReference type="PANTHER" id="PTHR10887:SF445">
    <property type="entry name" value="NFX1-TYPE ZINC FINGER-CONTAINING PROTEIN 1"/>
    <property type="match status" value="1"/>
</dbReference>
<keyword evidence="6" id="KW-0391">Immunity</keyword>
<dbReference type="InterPro" id="IPR046439">
    <property type="entry name" value="ZF_RZ_dom"/>
</dbReference>
<evidence type="ECO:0000313" key="10">
    <source>
        <dbReference type="Proteomes" id="UP000077521"/>
    </source>
</evidence>